<protein>
    <submittedName>
        <fullName evidence="3">Acyltransferase 3</fullName>
    </submittedName>
</protein>
<proteinExistence type="predicted"/>
<dbReference type="eggNOG" id="COG1835">
    <property type="taxonomic scope" value="Bacteria"/>
</dbReference>
<dbReference type="Proteomes" id="UP000008630">
    <property type="component" value="Chromosome"/>
</dbReference>
<keyword evidence="1" id="KW-0812">Transmembrane</keyword>
<keyword evidence="3" id="KW-0808">Transferase</keyword>
<feature type="transmembrane region" description="Helical" evidence="1">
    <location>
        <begin position="187"/>
        <end position="206"/>
    </location>
</feature>
<evidence type="ECO:0000313" key="4">
    <source>
        <dbReference type="Proteomes" id="UP000008630"/>
    </source>
</evidence>
<dbReference type="OrthoDB" id="9806160at2"/>
<evidence type="ECO:0000256" key="1">
    <source>
        <dbReference type="SAM" id="Phobius"/>
    </source>
</evidence>
<organism evidence="3 4">
    <name type="scientific">Bacteroides helcogenes (strain ATCC 35417 / DSM 20613 / JCM 6297 / CCUG 15421 / P 36-108)</name>
    <dbReference type="NCBI Taxonomy" id="693979"/>
    <lineage>
        <taxon>Bacteria</taxon>
        <taxon>Pseudomonadati</taxon>
        <taxon>Bacteroidota</taxon>
        <taxon>Bacteroidia</taxon>
        <taxon>Bacteroidales</taxon>
        <taxon>Bacteroidaceae</taxon>
        <taxon>Bacteroides</taxon>
    </lineage>
</organism>
<dbReference type="KEGG" id="bhl:Bache_1970"/>
<accession>E6SQ89</accession>
<feature type="transmembrane region" description="Helical" evidence="1">
    <location>
        <begin position="25"/>
        <end position="48"/>
    </location>
</feature>
<feature type="transmembrane region" description="Helical" evidence="1">
    <location>
        <begin position="69"/>
        <end position="86"/>
    </location>
</feature>
<feature type="domain" description="Acyltransferase 3" evidence="2">
    <location>
        <begin position="2"/>
        <end position="288"/>
    </location>
</feature>
<sequence length="300" mass="34753">MGLAIIFIMFYHSERLPVIGKVQDFGDIGVDIFLFLGAYTCTASYLKFVGAQGMRGIWAYLWRRIRRIVPPYIILWGLVFAISAVMEHETVASFLKNWLLWDSWFHNGRFLWYIPSVLTMYAVLPCYVQACRKWRTMYWMPVALILCNVYMGIIGFEPVPQMTLTRLPIFLLGINLYLAKDSSVPQSGVVVFAILIVLIIGFYLLTKTVLPEYSNLEIKRTCYIPFVLFLVYGWHYKSAFLYSLGILTLEIYLIHEYLVYEPLCEQIGLNPCLSTLVAMPLAVCAAWAYNKLLKYLIYKK</sequence>
<reference evidence="3 4" key="2">
    <citation type="journal article" date="2011" name="Stand. Genomic Sci.">
        <title>Complete genome sequence of Bacteroides helcogenes type strain (P 36-108).</title>
        <authorList>
            <person name="Pati A."/>
            <person name="Gronow S."/>
            <person name="Zeytun A."/>
            <person name="Lapidus A."/>
            <person name="Nolan M."/>
            <person name="Hammon N."/>
            <person name="Deshpande S."/>
            <person name="Cheng J.F."/>
            <person name="Tapia R."/>
            <person name="Han C."/>
            <person name="Goodwin L."/>
            <person name="Pitluck S."/>
            <person name="Liolios K."/>
            <person name="Pagani I."/>
            <person name="Ivanova N."/>
            <person name="Mavromatis K."/>
            <person name="Chen A."/>
            <person name="Palaniappan K."/>
            <person name="Land M."/>
            <person name="Hauser L."/>
            <person name="Chang Y.J."/>
            <person name="Jeffries C.D."/>
            <person name="Detter J.C."/>
            <person name="Brambilla E."/>
            <person name="Rohde M."/>
            <person name="Goker M."/>
            <person name="Woyke T."/>
            <person name="Bristow J."/>
            <person name="Eisen J.A."/>
            <person name="Markowitz V."/>
            <person name="Hugenholtz P."/>
            <person name="Kyrpides N.C."/>
            <person name="Klenk H.P."/>
            <person name="Lucas S."/>
        </authorList>
    </citation>
    <scope>NUCLEOTIDE SEQUENCE [LARGE SCALE GENOMIC DNA]</scope>
    <source>
        <strain evidence="4">ATCC 35417 / DSM 20613 / JCM 6297 / CCUG 15421 / P 36-108</strain>
    </source>
</reference>
<gene>
    <name evidence="3" type="ordered locus">Bache_1970</name>
</gene>
<dbReference type="STRING" id="693979.Bache_1970"/>
<dbReference type="PATRIC" id="fig|693979.3.peg.2078"/>
<keyword evidence="3" id="KW-0012">Acyltransferase</keyword>
<dbReference type="HOGENOM" id="CLU_887619_0_0_10"/>
<keyword evidence="1" id="KW-0472">Membrane</keyword>
<dbReference type="InterPro" id="IPR002656">
    <property type="entry name" value="Acyl_transf_3_dom"/>
</dbReference>
<keyword evidence="4" id="KW-1185">Reference proteome</keyword>
<reference key="1">
    <citation type="submission" date="2010-11" db="EMBL/GenBank/DDBJ databases">
        <title>The complete genome of Bacteroides helcogenes P 36-108.</title>
        <authorList>
            <consortium name="US DOE Joint Genome Institute (JGI-PGF)"/>
            <person name="Lucas S."/>
            <person name="Copeland A."/>
            <person name="Lapidus A."/>
            <person name="Bruce D."/>
            <person name="Goodwin L."/>
            <person name="Pitluck S."/>
            <person name="Kyrpides N."/>
            <person name="Mavromatis K."/>
            <person name="Ivanova N."/>
            <person name="Zeytun A."/>
            <person name="Brettin T."/>
            <person name="Detter J.C."/>
            <person name="Tapia R."/>
            <person name="Han C."/>
            <person name="Land M."/>
            <person name="Hauser L."/>
            <person name="Markowitz V."/>
            <person name="Cheng J.-F."/>
            <person name="Hugenholtz P."/>
            <person name="Woyke T."/>
            <person name="Wu D."/>
            <person name="Gronow S."/>
            <person name="Wellnitz S."/>
            <person name="Brambilla E."/>
            <person name="Klenk H.-P."/>
            <person name="Eisen J.A."/>
        </authorList>
    </citation>
    <scope>NUCLEOTIDE SEQUENCE</scope>
    <source>
        <strain>P 36-108</strain>
    </source>
</reference>
<feature type="transmembrane region" description="Helical" evidence="1">
    <location>
        <begin position="267"/>
        <end position="289"/>
    </location>
</feature>
<keyword evidence="1" id="KW-1133">Transmembrane helix</keyword>
<feature type="transmembrane region" description="Helical" evidence="1">
    <location>
        <begin position="110"/>
        <end position="130"/>
    </location>
</feature>
<dbReference type="Pfam" id="PF01757">
    <property type="entry name" value="Acyl_transf_3"/>
    <property type="match status" value="1"/>
</dbReference>
<evidence type="ECO:0000313" key="3">
    <source>
        <dbReference type="EMBL" id="ADV43948.1"/>
    </source>
</evidence>
<feature type="transmembrane region" description="Helical" evidence="1">
    <location>
        <begin position="137"/>
        <end position="156"/>
    </location>
</feature>
<name>E6SQ89_BACT6</name>
<dbReference type="RefSeq" id="WP_013547541.1">
    <property type="nucleotide sequence ID" value="NC_014933.1"/>
</dbReference>
<dbReference type="GO" id="GO:0016747">
    <property type="term" value="F:acyltransferase activity, transferring groups other than amino-acyl groups"/>
    <property type="evidence" value="ECO:0007669"/>
    <property type="project" value="InterPro"/>
</dbReference>
<dbReference type="AlphaFoldDB" id="E6SQ89"/>
<dbReference type="EMBL" id="CP002352">
    <property type="protein sequence ID" value="ADV43948.1"/>
    <property type="molecule type" value="Genomic_DNA"/>
</dbReference>
<evidence type="ECO:0000259" key="2">
    <source>
        <dbReference type="Pfam" id="PF01757"/>
    </source>
</evidence>